<dbReference type="PROSITE" id="PS51257">
    <property type="entry name" value="PROKAR_LIPOPROTEIN"/>
    <property type="match status" value="1"/>
</dbReference>
<dbReference type="Proteomes" id="UP001139354">
    <property type="component" value="Unassembled WGS sequence"/>
</dbReference>
<name>A0A9X1S3I3_9MICO</name>
<reference evidence="2" key="1">
    <citation type="submission" date="2021-04" db="EMBL/GenBank/DDBJ databases">
        <title>Microbacterium tenobrionis sp. nov. and Microbacterium allomyrinae sp. nov., isolated from larvae of Tenobrio molitor and Allomyrina dichotoma, respectively.</title>
        <authorList>
            <person name="Lee S.D."/>
        </authorList>
    </citation>
    <scope>NUCLEOTIDE SEQUENCE</scope>
    <source>
        <strain evidence="2">BWT-G7</strain>
    </source>
</reference>
<evidence type="ECO:0000256" key="1">
    <source>
        <dbReference type="SAM" id="SignalP"/>
    </source>
</evidence>
<evidence type="ECO:0000313" key="3">
    <source>
        <dbReference type="Proteomes" id="UP001139354"/>
    </source>
</evidence>
<feature type="signal peptide" evidence="1">
    <location>
        <begin position="1"/>
        <end position="27"/>
    </location>
</feature>
<accession>A0A9X1S3I3</accession>
<gene>
    <name evidence="2" type="ORF">KEC57_16295</name>
</gene>
<keyword evidence="3" id="KW-1185">Reference proteome</keyword>
<feature type="chain" id="PRO_5040723198" description="Lipoprotein" evidence="1">
    <location>
        <begin position="28"/>
        <end position="211"/>
    </location>
</feature>
<dbReference type="RefSeq" id="WP_229385750.1">
    <property type="nucleotide sequence ID" value="NZ_JAGTTN010000006.1"/>
</dbReference>
<comment type="caution">
    <text evidence="2">The sequence shown here is derived from an EMBL/GenBank/DDBJ whole genome shotgun (WGS) entry which is preliminary data.</text>
</comment>
<keyword evidence="1" id="KW-0732">Signal</keyword>
<evidence type="ECO:0008006" key="4">
    <source>
        <dbReference type="Google" id="ProtNLM"/>
    </source>
</evidence>
<organism evidence="2 3">
    <name type="scientific">Microbacterium allomyrinae</name>
    <dbReference type="NCBI Taxonomy" id="2830666"/>
    <lineage>
        <taxon>Bacteria</taxon>
        <taxon>Bacillati</taxon>
        <taxon>Actinomycetota</taxon>
        <taxon>Actinomycetes</taxon>
        <taxon>Micrococcales</taxon>
        <taxon>Microbacteriaceae</taxon>
        <taxon>Microbacterium</taxon>
    </lineage>
</organism>
<dbReference type="AlphaFoldDB" id="A0A9X1S3I3"/>
<evidence type="ECO:0000313" key="2">
    <source>
        <dbReference type="EMBL" id="MCC2033746.1"/>
    </source>
</evidence>
<sequence>MNPAAKSAALVCAFGLTVAVLTGCAPTAVPTSAPTDASAAPAADASAAAAADDAAAADTAAEQAIDEAESAARRAARDAQAALRQTEYDETTDVLADRMPDGYTFPEQAPTANLGRAGISNGAGGELIAYAVWRCSVAQAARDAQVNDGDYVTGRALLAQIEAVGDEVLPGNGEWLQRVLPDADSIRFNGALEGETGMCYFWLRPHGRWNV</sequence>
<dbReference type="EMBL" id="JAGTTN010000006">
    <property type="protein sequence ID" value="MCC2033746.1"/>
    <property type="molecule type" value="Genomic_DNA"/>
</dbReference>
<protein>
    <recommendedName>
        <fullName evidence="4">Lipoprotein</fullName>
    </recommendedName>
</protein>
<proteinExistence type="predicted"/>